<organism evidence="2">
    <name type="scientific">Anopheles darlingi</name>
    <name type="common">Mosquito</name>
    <dbReference type="NCBI Taxonomy" id="43151"/>
    <lineage>
        <taxon>Eukaryota</taxon>
        <taxon>Metazoa</taxon>
        <taxon>Ecdysozoa</taxon>
        <taxon>Arthropoda</taxon>
        <taxon>Hexapoda</taxon>
        <taxon>Insecta</taxon>
        <taxon>Pterygota</taxon>
        <taxon>Neoptera</taxon>
        <taxon>Endopterygota</taxon>
        <taxon>Diptera</taxon>
        <taxon>Nematocera</taxon>
        <taxon>Culicoidea</taxon>
        <taxon>Culicidae</taxon>
        <taxon>Anophelinae</taxon>
        <taxon>Anopheles</taxon>
    </lineage>
</organism>
<name>W5JN53_ANODA</name>
<reference evidence="3" key="4">
    <citation type="submission" date="2015-06" db="UniProtKB">
        <authorList>
            <consortium name="EnsemblMetazoa"/>
        </authorList>
    </citation>
    <scope>IDENTIFICATION</scope>
</reference>
<dbReference type="VEuPathDB" id="VectorBase:ADAC002438"/>
<gene>
    <name evidence="2" type="ORF">AND_002438</name>
</gene>
<accession>W5JN53</accession>
<reference evidence="2" key="3">
    <citation type="journal article" date="2013" name="Nucleic Acids Res.">
        <title>The genome of Anopheles darlingi, the main neotropical malaria vector.</title>
        <authorList>
            <person name="Marinotti O."/>
            <person name="Cerqueira G.C."/>
            <person name="de Almeida L.G."/>
            <person name="Ferro M.I."/>
            <person name="Loreto E.L."/>
            <person name="Zaha A."/>
            <person name="Teixeira S.M."/>
            <person name="Wespiser A.R."/>
            <person name="Almeida E Silva A."/>
            <person name="Schlindwein A.D."/>
            <person name="Pacheco A.C."/>
            <person name="Silva A.L."/>
            <person name="Graveley B.R."/>
            <person name="Walenz B.P."/>
            <person name="Lima Bde A."/>
            <person name="Ribeiro C.A."/>
            <person name="Nunes-Silva C.G."/>
            <person name="de Carvalho C.R."/>
            <person name="Soares C.M."/>
            <person name="de Menezes C.B."/>
            <person name="Matiolli C."/>
            <person name="Caffrey D."/>
            <person name="Araujo D.A."/>
            <person name="de Oliveira D.M."/>
            <person name="Golenbock D."/>
            <person name="Grisard E.C."/>
            <person name="Fantinatti-Garboggini F."/>
            <person name="de Carvalho F.M."/>
            <person name="Barcellos F.G."/>
            <person name="Prosdocimi F."/>
            <person name="May G."/>
            <person name="Azevedo Junior G.M."/>
            <person name="Guimaraes G.M."/>
            <person name="Goldman G.H."/>
            <person name="Padilha I.Q."/>
            <person name="Batista Jda S."/>
            <person name="Ferro J.A."/>
            <person name="Ribeiro J.M."/>
            <person name="Fietto J.L."/>
            <person name="Dabbas K.M."/>
            <person name="Cerdeira L."/>
            <person name="Agnez-Lima L.F."/>
            <person name="Brocchi M."/>
            <person name="de Carvalho M.O."/>
            <person name="Teixeira Mde M."/>
            <person name="Diniz Maia Mde M."/>
            <person name="Goldman M.H."/>
            <person name="Cruz Schneider M.P."/>
            <person name="Felipe M.S."/>
            <person name="Hungria M."/>
            <person name="Nicolas M.F."/>
            <person name="Pereira M."/>
            <person name="Montes M.A."/>
            <person name="Cantao M.E."/>
            <person name="Vincentz M."/>
            <person name="Rafael M.S."/>
            <person name="Silverman N."/>
            <person name="Stoco P.H."/>
            <person name="Souza R.C."/>
            <person name="Vicentini R."/>
            <person name="Gazzinelli R.T."/>
            <person name="Neves Rde O."/>
            <person name="Silva R."/>
            <person name="Astolfi-Filho S."/>
            <person name="Maciel T.E."/>
            <person name="Urmenyi T.P."/>
            <person name="Tadei W.P."/>
            <person name="Camargo E.P."/>
            <person name="de Vasconcelos A.T."/>
        </authorList>
    </citation>
    <scope>NUCLEOTIDE SEQUENCE</scope>
</reference>
<evidence type="ECO:0000313" key="4">
    <source>
        <dbReference type="Proteomes" id="UP000000673"/>
    </source>
</evidence>
<dbReference type="InterPro" id="IPR009832">
    <property type="entry name" value="DUF1397"/>
</dbReference>
<dbReference type="OMA" id="HICEDNG"/>
<dbReference type="eggNOG" id="ENOG502TCZ6">
    <property type="taxonomic scope" value="Eukaryota"/>
</dbReference>
<dbReference type="EnsemblMetazoa" id="ADAC002438-RA">
    <property type="protein sequence ID" value="ADAC002438-PA"/>
    <property type="gene ID" value="ADAC002438"/>
</dbReference>
<dbReference type="EMBL" id="ADMH02000578">
    <property type="protein sequence ID" value="ETN65802.1"/>
    <property type="molecule type" value="Genomic_DNA"/>
</dbReference>
<reference evidence="2 4" key="1">
    <citation type="journal article" date="2010" name="BMC Genomics">
        <title>Combination of measures distinguishes pre-miRNAs from other stem-loops in the genome of the newly sequenced Anopheles darlingi.</title>
        <authorList>
            <person name="Mendes N.D."/>
            <person name="Freitas A.T."/>
            <person name="Vasconcelos A.T."/>
            <person name="Sagot M.F."/>
        </authorList>
    </citation>
    <scope>NUCLEOTIDE SEQUENCE</scope>
</reference>
<dbReference type="Proteomes" id="UP000000673">
    <property type="component" value="Unassembled WGS sequence"/>
</dbReference>
<keyword evidence="4" id="KW-1185">Reference proteome</keyword>
<keyword evidence="1" id="KW-0732">Signal</keyword>
<dbReference type="PANTHER" id="PTHR20997">
    <property type="entry name" value="EG:BACR42I17.2 PROTEIN-RELATED"/>
    <property type="match status" value="1"/>
</dbReference>
<sequence length="240" mass="27843">MLFRTQILLVPLLVVLLFGIGCWAEETATMEPPEPLDFSYTRLWKYAQQQCDLKGITQTEFTNSWLTVRRCLKDTLDVVQLNEDSMRMDASNQEVILTRHCPKLYEGVKCFDPFVELVRTCVDEESFEIFSSLRAWFRDILDFLCESNGTNFVYDKEKHDACTRDLNVHLITCAAENMNFIITPQLNRRNLSEEFCNMLTKAKDCLLGKLKPCDVFANGARLFYKNFIQITSCKATTDQH</sequence>
<evidence type="ECO:0008006" key="5">
    <source>
        <dbReference type="Google" id="ProtNLM"/>
    </source>
</evidence>
<protein>
    <recommendedName>
        <fullName evidence="5">Secreted protein</fullName>
    </recommendedName>
</protein>
<feature type="chain" id="PRO_5010155621" description="Secreted protein" evidence="1">
    <location>
        <begin position="25"/>
        <end position="240"/>
    </location>
</feature>
<dbReference type="VEuPathDB" id="VectorBase:ADAR2_002350"/>
<reference evidence="2" key="2">
    <citation type="submission" date="2010-05" db="EMBL/GenBank/DDBJ databases">
        <authorList>
            <person name="Almeida L.G."/>
            <person name="Nicolas M.F."/>
            <person name="Souza R.C."/>
            <person name="Vasconcelos A.T.R."/>
        </authorList>
    </citation>
    <scope>NUCLEOTIDE SEQUENCE</scope>
</reference>
<dbReference type="PROSITE" id="PS51257">
    <property type="entry name" value="PROKAR_LIPOPROTEIN"/>
    <property type="match status" value="1"/>
</dbReference>
<evidence type="ECO:0000256" key="1">
    <source>
        <dbReference type="SAM" id="SignalP"/>
    </source>
</evidence>
<dbReference type="Pfam" id="PF07165">
    <property type="entry name" value="DUF1397"/>
    <property type="match status" value="1"/>
</dbReference>
<evidence type="ECO:0000313" key="2">
    <source>
        <dbReference type="EMBL" id="ETN65802.1"/>
    </source>
</evidence>
<dbReference type="PANTHER" id="PTHR20997:SF2">
    <property type="entry name" value="EG:BACR42I17.2 PROTEIN-RELATED"/>
    <property type="match status" value="1"/>
</dbReference>
<dbReference type="HOGENOM" id="CLU_1195734_0_0_1"/>
<feature type="signal peptide" evidence="1">
    <location>
        <begin position="1"/>
        <end position="24"/>
    </location>
</feature>
<evidence type="ECO:0000313" key="3">
    <source>
        <dbReference type="EnsemblMetazoa" id="ADAC002438-PA"/>
    </source>
</evidence>
<proteinExistence type="predicted"/>
<dbReference type="AlphaFoldDB" id="W5JN53"/>